<organism evidence="1">
    <name type="scientific">Mycobacteroides abscessus subsp. massiliense</name>
    <dbReference type="NCBI Taxonomy" id="1962118"/>
    <lineage>
        <taxon>Bacteria</taxon>
        <taxon>Bacillati</taxon>
        <taxon>Actinomycetota</taxon>
        <taxon>Actinomycetes</taxon>
        <taxon>Mycobacteriales</taxon>
        <taxon>Mycobacteriaceae</taxon>
        <taxon>Mycobacteroides</taxon>
        <taxon>Mycobacteroides abscessus</taxon>
    </lineage>
</organism>
<evidence type="ECO:0000313" key="1">
    <source>
        <dbReference type="EMBL" id="QCO28922.1"/>
    </source>
</evidence>
<geneLocation type="plasmid" evidence="1">
    <name>unnamed</name>
</geneLocation>
<gene>
    <name evidence="1" type="ORF">CFE69_23530</name>
</gene>
<name>A0A4D8RZ70_9MYCO</name>
<protein>
    <submittedName>
        <fullName evidence="1">Uncharacterized protein</fullName>
    </submittedName>
</protein>
<proteinExistence type="predicted"/>
<keyword evidence="1" id="KW-0614">Plasmid</keyword>
<dbReference type="EMBL" id="CP022232">
    <property type="protein sequence ID" value="QCO28922.1"/>
    <property type="molecule type" value="Genomic_DNA"/>
</dbReference>
<sequence length="127" mass="13606">MGKIETDIRHITKRLRAEGPVGESPYGADRDIAELAALHNLVVVIDMMIDRHITLARRREHRSSIGGFVAGRPMSWNTIGAALGISGKAAAGRARTHHLAVKQLNDKSYAALVDAGRAAGDSPGYPD</sequence>
<accession>A0A4D8RZ70</accession>
<reference evidence="1" key="1">
    <citation type="submission" date="2017-06" db="EMBL/GenBank/DDBJ databases">
        <title>Antibiotic Resistance Genes in Clinically Isolated Mycobacterium abscessus strains.</title>
        <authorList>
            <person name="Carvalho N.F.G."/>
            <person name="Chimara E."/>
            <person name="Leao S.L.P.C."/>
            <person name="Costa S.F."/>
            <person name="Souza M."/>
            <person name="Morais C."/>
            <person name="Amgarten D.E."/>
            <person name="Setubal J.C."/>
        </authorList>
    </citation>
    <scope>NUCLEOTIDE SEQUENCE</scope>
    <source>
        <strain evidence="1">381</strain>
        <plasmid evidence="1">unnamed</plasmid>
    </source>
</reference>
<dbReference type="AlphaFoldDB" id="A0A4D8RZ70"/>